<feature type="compositionally biased region" description="Basic residues" evidence="2">
    <location>
        <begin position="430"/>
        <end position="440"/>
    </location>
</feature>
<dbReference type="GO" id="GO:0005634">
    <property type="term" value="C:nucleus"/>
    <property type="evidence" value="ECO:0007669"/>
    <property type="project" value="UniProtKB-SubCell"/>
</dbReference>
<comment type="similarity">
    <text evidence="1">Belongs to the FHY3/FAR1 family.</text>
</comment>
<accession>A0A8J5LK66</accession>
<feature type="compositionally biased region" description="Basic and acidic residues" evidence="2">
    <location>
        <begin position="259"/>
        <end position="279"/>
    </location>
</feature>
<feature type="compositionally biased region" description="Pro residues" evidence="2">
    <location>
        <begin position="37"/>
        <end position="51"/>
    </location>
</feature>
<comment type="caution">
    <text evidence="3">The sequence shown here is derived from an EMBL/GenBank/DDBJ whole genome shotgun (WGS) entry which is preliminary data.</text>
</comment>
<feature type="compositionally biased region" description="Basic and acidic residues" evidence="2">
    <location>
        <begin position="366"/>
        <end position="388"/>
    </location>
</feature>
<dbReference type="GO" id="GO:0008270">
    <property type="term" value="F:zinc ion binding"/>
    <property type="evidence" value="ECO:0007669"/>
    <property type="project" value="UniProtKB-UniRule"/>
</dbReference>
<sequence>MPPSSSTVAAPVSSPFSSTCNATRLGFAPRPRESLPLPSPPLSLLLSPPPATRRGSASPHARRNRCLSLLLHCRFSFLLHLRRDAARLRYKIVMEQELLIEGDVQVLGDSSSSNTVDAPQVGMYFSSEEEVRAFYKSYAQGLGFGISKLGSKKGDDGQIKYFSFGCSKNVISGNPIEKQFQSVYTNKIFKLFQNELRGLMFCNTSFMKEEGSTLFFEVMETVYGKDGTTPKEISFWDSNIIHEESRNESKKFHSPLKVRSRERPPTKKKQSKIEQIEKRAKAKSRKKGSIIDRKQDDLSNIEEIDKSAESQRLFRLDKELLVPNDVVQTMERTRSFEKPIDLLQMHADLLKWRRRERQRFPRAWGEAEPRRVAGGGERRSDSGGEGRGSDSCGRGAKPSRVASQVEEKGEATVEEKGEAAIPAAVGRSRAASRCRWRRKEKTRERRQWRRREAAMGAATVEEEGGSD</sequence>
<keyword evidence="1" id="KW-0539">Nucleus</keyword>
<dbReference type="EMBL" id="JACMSC010000003">
    <property type="protein sequence ID" value="KAG6528586.1"/>
    <property type="molecule type" value="Genomic_DNA"/>
</dbReference>
<dbReference type="PANTHER" id="PTHR31669:SF297">
    <property type="entry name" value="PROTEIN FAR1-RELATED SEQUENCE"/>
    <property type="match status" value="1"/>
</dbReference>
<keyword evidence="1" id="KW-0863">Zinc-finger</keyword>
<feature type="region of interest" description="Disordered" evidence="2">
    <location>
        <begin position="29"/>
        <end position="59"/>
    </location>
</feature>
<organism evidence="3 4">
    <name type="scientific">Zingiber officinale</name>
    <name type="common">Ginger</name>
    <name type="synonym">Amomum zingiber</name>
    <dbReference type="NCBI Taxonomy" id="94328"/>
    <lineage>
        <taxon>Eukaryota</taxon>
        <taxon>Viridiplantae</taxon>
        <taxon>Streptophyta</taxon>
        <taxon>Embryophyta</taxon>
        <taxon>Tracheophyta</taxon>
        <taxon>Spermatophyta</taxon>
        <taxon>Magnoliopsida</taxon>
        <taxon>Liliopsida</taxon>
        <taxon>Zingiberales</taxon>
        <taxon>Zingiberaceae</taxon>
        <taxon>Zingiber</taxon>
    </lineage>
</organism>
<keyword evidence="1" id="KW-0479">Metal-binding</keyword>
<evidence type="ECO:0000313" key="4">
    <source>
        <dbReference type="Proteomes" id="UP000734854"/>
    </source>
</evidence>
<feature type="compositionally biased region" description="Basic and acidic residues" evidence="2">
    <location>
        <begin position="441"/>
        <end position="453"/>
    </location>
</feature>
<keyword evidence="1" id="KW-0862">Zinc</keyword>
<dbReference type="AlphaFoldDB" id="A0A8J5LK66"/>
<dbReference type="InterPro" id="IPR031052">
    <property type="entry name" value="FHY3/FAR1"/>
</dbReference>
<protein>
    <recommendedName>
        <fullName evidence="1">Protein FAR1-RELATED SEQUENCE</fullName>
    </recommendedName>
</protein>
<reference evidence="3 4" key="1">
    <citation type="submission" date="2020-08" db="EMBL/GenBank/DDBJ databases">
        <title>Plant Genome Project.</title>
        <authorList>
            <person name="Zhang R.-G."/>
        </authorList>
    </citation>
    <scope>NUCLEOTIDE SEQUENCE [LARGE SCALE GENOMIC DNA]</scope>
    <source>
        <tissue evidence="3">Rhizome</tissue>
    </source>
</reference>
<keyword evidence="4" id="KW-1185">Reference proteome</keyword>
<evidence type="ECO:0000256" key="2">
    <source>
        <dbReference type="SAM" id="MobiDB-lite"/>
    </source>
</evidence>
<feature type="region of interest" description="Disordered" evidence="2">
    <location>
        <begin position="246"/>
        <end position="291"/>
    </location>
</feature>
<feature type="compositionally biased region" description="Basic and acidic residues" evidence="2">
    <location>
        <begin position="405"/>
        <end position="418"/>
    </location>
</feature>
<name>A0A8J5LK66_ZINOF</name>
<evidence type="ECO:0000256" key="1">
    <source>
        <dbReference type="RuleBase" id="RU367018"/>
    </source>
</evidence>
<proteinExistence type="inferred from homology"/>
<dbReference type="Proteomes" id="UP000734854">
    <property type="component" value="Unassembled WGS sequence"/>
</dbReference>
<feature type="region of interest" description="Disordered" evidence="2">
    <location>
        <begin position="366"/>
        <end position="467"/>
    </location>
</feature>
<comment type="function">
    <text evidence="1">Putative transcription activator involved in regulating light control of development.</text>
</comment>
<dbReference type="PANTHER" id="PTHR31669">
    <property type="entry name" value="PROTEIN FAR1-RELATED SEQUENCE 10-RELATED"/>
    <property type="match status" value="1"/>
</dbReference>
<dbReference type="GO" id="GO:0006355">
    <property type="term" value="P:regulation of DNA-templated transcription"/>
    <property type="evidence" value="ECO:0007669"/>
    <property type="project" value="UniProtKB-UniRule"/>
</dbReference>
<evidence type="ECO:0000313" key="3">
    <source>
        <dbReference type="EMBL" id="KAG6528586.1"/>
    </source>
</evidence>
<comment type="subcellular location">
    <subcellularLocation>
        <location evidence="1">Nucleus</location>
    </subcellularLocation>
</comment>
<gene>
    <name evidence="3" type="ORF">ZIOFF_010765</name>
</gene>